<evidence type="ECO:0000313" key="1">
    <source>
        <dbReference type="EMBL" id="MED6241260.1"/>
    </source>
</evidence>
<evidence type="ECO:0000313" key="2">
    <source>
        <dbReference type="Proteomes" id="UP001345963"/>
    </source>
</evidence>
<proteinExistence type="predicted"/>
<keyword evidence="2" id="KW-1185">Reference proteome</keyword>
<accession>A0ABU7AV45</accession>
<sequence>MNRGSRNASSVCELTIAHCFIHLLNSKLNQPRSSDELINLICVYFRFLCVNLKEKVKFLHFLLLYSRLSHFFFKHHSLLCLPSEGDVPPPSINATIKVSTLLVLDLTSDPTLPNASTSPPTAPAVVNKERGSLSVHISWIQTAL</sequence>
<reference evidence="1 2" key="1">
    <citation type="submission" date="2021-07" db="EMBL/GenBank/DDBJ databases">
        <authorList>
            <person name="Palmer J.M."/>
        </authorList>
    </citation>
    <scope>NUCLEOTIDE SEQUENCE [LARGE SCALE GENOMIC DNA]</scope>
    <source>
        <strain evidence="1 2">AT_MEX2019</strain>
        <tissue evidence="1">Muscle</tissue>
    </source>
</reference>
<dbReference type="EMBL" id="JAHUTI010029664">
    <property type="protein sequence ID" value="MED6241260.1"/>
    <property type="molecule type" value="Genomic_DNA"/>
</dbReference>
<gene>
    <name evidence="1" type="ORF">ATANTOWER_005436</name>
</gene>
<dbReference type="Proteomes" id="UP001345963">
    <property type="component" value="Unassembled WGS sequence"/>
</dbReference>
<name>A0ABU7AV45_9TELE</name>
<organism evidence="1 2">
    <name type="scientific">Ataeniobius toweri</name>
    <dbReference type="NCBI Taxonomy" id="208326"/>
    <lineage>
        <taxon>Eukaryota</taxon>
        <taxon>Metazoa</taxon>
        <taxon>Chordata</taxon>
        <taxon>Craniata</taxon>
        <taxon>Vertebrata</taxon>
        <taxon>Euteleostomi</taxon>
        <taxon>Actinopterygii</taxon>
        <taxon>Neopterygii</taxon>
        <taxon>Teleostei</taxon>
        <taxon>Neoteleostei</taxon>
        <taxon>Acanthomorphata</taxon>
        <taxon>Ovalentaria</taxon>
        <taxon>Atherinomorphae</taxon>
        <taxon>Cyprinodontiformes</taxon>
        <taxon>Goodeidae</taxon>
        <taxon>Ataeniobius</taxon>
    </lineage>
</organism>
<protein>
    <submittedName>
        <fullName evidence="1">Uncharacterized protein</fullName>
    </submittedName>
</protein>
<comment type="caution">
    <text evidence="1">The sequence shown here is derived from an EMBL/GenBank/DDBJ whole genome shotgun (WGS) entry which is preliminary data.</text>
</comment>